<dbReference type="EMBL" id="JAJVCN010000001">
    <property type="protein sequence ID" value="MCE7004356.1"/>
    <property type="molecule type" value="Genomic_DNA"/>
</dbReference>
<name>A0ABS8Z911_9PSEU</name>
<sequence>MAFKRVERRSVPDEVYEQLLADVVGGELAPGKNLPAERQLAEVLGVSRPAVREALQRLAHSGLLAVRQGDGTTVLDYRKHAGLDLLPRLLIRDGELDFDVIRSIVEARLLIGQEVAALAAERSGEDLKTPLQQAIAELAAATDPVTQQRCALVYWEHIVDAADSIVFRLMFNNLRAAYEPAIDALATVLSAEVSRVDSYRDLAEAITSGDGTRAKQSAAKLLRLATDEMLTVINNLVSG</sequence>
<accession>A0ABS8Z911</accession>
<keyword evidence="1" id="KW-0805">Transcription regulation</keyword>
<dbReference type="Pfam" id="PF07729">
    <property type="entry name" value="FCD"/>
    <property type="match status" value="1"/>
</dbReference>
<evidence type="ECO:0000313" key="6">
    <source>
        <dbReference type="Proteomes" id="UP001521150"/>
    </source>
</evidence>
<dbReference type="SUPFAM" id="SSF48008">
    <property type="entry name" value="GntR ligand-binding domain-like"/>
    <property type="match status" value="1"/>
</dbReference>
<dbReference type="SMART" id="SM00895">
    <property type="entry name" value="FCD"/>
    <property type="match status" value="1"/>
</dbReference>
<dbReference type="Pfam" id="PF00392">
    <property type="entry name" value="GntR"/>
    <property type="match status" value="1"/>
</dbReference>
<dbReference type="PROSITE" id="PS50949">
    <property type="entry name" value="HTH_GNTR"/>
    <property type="match status" value="1"/>
</dbReference>
<keyword evidence="2" id="KW-0238">DNA-binding</keyword>
<evidence type="ECO:0000313" key="5">
    <source>
        <dbReference type="EMBL" id="MCE7004356.1"/>
    </source>
</evidence>
<evidence type="ECO:0000259" key="4">
    <source>
        <dbReference type="PROSITE" id="PS50949"/>
    </source>
</evidence>
<keyword evidence="6" id="KW-1185">Reference proteome</keyword>
<dbReference type="RefSeq" id="WP_233725877.1">
    <property type="nucleotide sequence ID" value="NZ_JAJVCN010000001.1"/>
</dbReference>
<dbReference type="PANTHER" id="PTHR43537">
    <property type="entry name" value="TRANSCRIPTIONAL REGULATOR, GNTR FAMILY"/>
    <property type="match status" value="1"/>
</dbReference>
<evidence type="ECO:0000256" key="3">
    <source>
        <dbReference type="ARBA" id="ARBA00023163"/>
    </source>
</evidence>
<evidence type="ECO:0000256" key="2">
    <source>
        <dbReference type="ARBA" id="ARBA00023125"/>
    </source>
</evidence>
<dbReference type="SUPFAM" id="SSF46785">
    <property type="entry name" value="Winged helix' DNA-binding domain"/>
    <property type="match status" value="1"/>
</dbReference>
<dbReference type="Gene3D" id="1.20.120.530">
    <property type="entry name" value="GntR ligand-binding domain-like"/>
    <property type="match status" value="1"/>
</dbReference>
<dbReference type="Gene3D" id="1.10.10.10">
    <property type="entry name" value="Winged helix-like DNA-binding domain superfamily/Winged helix DNA-binding domain"/>
    <property type="match status" value="1"/>
</dbReference>
<dbReference type="InterPro" id="IPR008920">
    <property type="entry name" value="TF_FadR/GntR_C"/>
</dbReference>
<comment type="caution">
    <text evidence="5">The sequence shown here is derived from an EMBL/GenBank/DDBJ whole genome shotgun (WGS) entry which is preliminary data.</text>
</comment>
<dbReference type="PRINTS" id="PR00035">
    <property type="entry name" value="HTHGNTR"/>
</dbReference>
<dbReference type="PANTHER" id="PTHR43537:SF24">
    <property type="entry name" value="GLUCONATE OPERON TRANSCRIPTIONAL REPRESSOR"/>
    <property type="match status" value="1"/>
</dbReference>
<dbReference type="InterPro" id="IPR036388">
    <property type="entry name" value="WH-like_DNA-bd_sf"/>
</dbReference>
<dbReference type="Proteomes" id="UP001521150">
    <property type="component" value="Unassembled WGS sequence"/>
</dbReference>
<dbReference type="SMART" id="SM00345">
    <property type="entry name" value="HTH_GNTR"/>
    <property type="match status" value="1"/>
</dbReference>
<evidence type="ECO:0000256" key="1">
    <source>
        <dbReference type="ARBA" id="ARBA00023015"/>
    </source>
</evidence>
<dbReference type="InterPro" id="IPR036390">
    <property type="entry name" value="WH_DNA-bd_sf"/>
</dbReference>
<protein>
    <submittedName>
        <fullName evidence="5">FadR family transcriptional regulator</fullName>
    </submittedName>
</protein>
<dbReference type="CDD" id="cd07377">
    <property type="entry name" value="WHTH_GntR"/>
    <property type="match status" value="1"/>
</dbReference>
<reference evidence="5 6" key="1">
    <citation type="submission" date="2021-12" db="EMBL/GenBank/DDBJ databases">
        <title>Genome sequence of Kibdelosporangium philippinense ATCC 49844.</title>
        <authorList>
            <person name="Fedorov E.A."/>
            <person name="Omeragic M."/>
            <person name="Shalygina K.F."/>
            <person name="Maclea K.S."/>
        </authorList>
    </citation>
    <scope>NUCLEOTIDE SEQUENCE [LARGE SCALE GENOMIC DNA]</scope>
    <source>
        <strain evidence="5 6">ATCC 49844</strain>
    </source>
</reference>
<organism evidence="5 6">
    <name type="scientific">Kibdelosporangium philippinense</name>
    <dbReference type="NCBI Taxonomy" id="211113"/>
    <lineage>
        <taxon>Bacteria</taxon>
        <taxon>Bacillati</taxon>
        <taxon>Actinomycetota</taxon>
        <taxon>Actinomycetes</taxon>
        <taxon>Pseudonocardiales</taxon>
        <taxon>Pseudonocardiaceae</taxon>
        <taxon>Kibdelosporangium</taxon>
    </lineage>
</organism>
<feature type="domain" description="HTH gntR-type" evidence="4">
    <location>
        <begin position="9"/>
        <end position="77"/>
    </location>
</feature>
<keyword evidence="3" id="KW-0804">Transcription</keyword>
<gene>
    <name evidence="5" type="ORF">LWC34_16145</name>
</gene>
<dbReference type="InterPro" id="IPR011711">
    <property type="entry name" value="GntR_C"/>
</dbReference>
<proteinExistence type="predicted"/>
<dbReference type="InterPro" id="IPR000524">
    <property type="entry name" value="Tscrpt_reg_HTH_GntR"/>
</dbReference>